<feature type="domain" description="YhcG PDDEXK nuclease" evidence="1">
    <location>
        <begin position="171"/>
        <end position="322"/>
    </location>
</feature>
<evidence type="ECO:0000313" key="4">
    <source>
        <dbReference type="Proteomes" id="UP000028933"/>
    </source>
</evidence>
<evidence type="ECO:0000259" key="1">
    <source>
        <dbReference type="Pfam" id="PF06250"/>
    </source>
</evidence>
<proteinExistence type="predicted"/>
<evidence type="ECO:0000313" key="3">
    <source>
        <dbReference type="EMBL" id="AIL46940.1"/>
    </source>
</evidence>
<evidence type="ECO:0008006" key="5">
    <source>
        <dbReference type="Google" id="ProtNLM"/>
    </source>
</evidence>
<evidence type="ECO:0000259" key="2">
    <source>
        <dbReference type="Pfam" id="PF17761"/>
    </source>
</evidence>
<dbReference type="AlphaFoldDB" id="A0A077EMZ8"/>
<dbReference type="STRING" id="1338011.BD94_3165"/>
<dbReference type="HOGENOM" id="CLU_046640_0_1_10"/>
<dbReference type="InterPro" id="IPR053148">
    <property type="entry name" value="PD-DEXK-like_domain"/>
</dbReference>
<reference evidence="3" key="2">
    <citation type="journal article" date="2015" name="Genome Biol. Evol.">
        <title>Complete Genome Sequence and Transcriptomic Analysis of the Novel Pathogen Elizabethkingia anophelis in Response to Oxidative Stress.</title>
        <authorList>
            <person name="Li Y."/>
            <person name="Liu Y."/>
            <person name="Chew S.C."/>
            <person name="Tay M."/>
            <person name="Salido M.M."/>
            <person name="Teo J."/>
            <person name="Lauro F.M."/>
            <person name="Givskov M."/>
            <person name="Yang L."/>
        </authorList>
    </citation>
    <scope>NUCLEOTIDE SEQUENCE</scope>
    <source>
        <strain evidence="3">NUHP1</strain>
    </source>
</reference>
<sequence>MSLLKLENEFILQIKDRIKKSQYQALKAVNNQLIKLYWDIGMAISAKQREGWGKSIVEKLSSELQKEFPGTGGFSTTNLWYMAKFYSEYCDNPNLQPMVGEISWTKHIAILSKCKNQQERQFYIQATKRFDWTKNILINQIENKTFERYLLNQTNWEDTLSTQAKENAMLAVKDHYTFDFLNMSEQHSESDLEQALIGNVRSFLLEMGPDFSYLGNQYKLEINQKEYYIDLLLFHRKLQSLVAIEIKIGEFLPEYKGKMEFYLSVLNDKVKLEHENEALGIIICKSKDRTIVEYSLKTSTLPIGVATYSTTKALPNQYKDLLPSAREIEKKLDVFFKNKET</sequence>
<dbReference type="Proteomes" id="UP000028933">
    <property type="component" value="Chromosome"/>
</dbReference>
<dbReference type="GO" id="GO:0003676">
    <property type="term" value="F:nucleic acid binding"/>
    <property type="evidence" value="ECO:0007669"/>
    <property type="project" value="InterPro"/>
</dbReference>
<dbReference type="EMBL" id="CP007547">
    <property type="protein sequence ID" value="AIL46940.1"/>
    <property type="molecule type" value="Genomic_DNA"/>
</dbReference>
<reference evidence="3" key="1">
    <citation type="journal article" date="2013" name="Lancet">
        <title>First case of E anophelis outbreak in an intensive-care unit.</title>
        <authorList>
            <person name="Teo J."/>
            <person name="Tan S.Y."/>
            <person name="Tay M."/>
            <person name="Ding Y."/>
            <person name="Kjelleberg S."/>
            <person name="Givskov M."/>
            <person name="Lin R.T."/>
            <person name="Yang L."/>
        </authorList>
    </citation>
    <scope>NUCLEOTIDE SEQUENCE [LARGE SCALE GENOMIC DNA]</scope>
    <source>
        <strain evidence="3">NUHP1</strain>
    </source>
</reference>
<dbReference type="eggNOG" id="COG4804">
    <property type="taxonomic scope" value="Bacteria"/>
</dbReference>
<gene>
    <name evidence="3" type="ORF">BD94_3165</name>
</gene>
<dbReference type="InterPro" id="IPR011856">
    <property type="entry name" value="tRNA_endonuc-like_dom_sf"/>
</dbReference>
<feature type="domain" description="YhcG N-terminal" evidence="2">
    <location>
        <begin position="13"/>
        <end position="148"/>
    </location>
</feature>
<dbReference type="Pfam" id="PF06250">
    <property type="entry name" value="YhcG_C"/>
    <property type="match status" value="1"/>
</dbReference>
<dbReference type="InterPro" id="IPR041527">
    <property type="entry name" value="YhcG_N"/>
</dbReference>
<dbReference type="PANTHER" id="PTHR30547:SF0">
    <property type="entry name" value="BLR8175 PROTEIN"/>
    <property type="match status" value="1"/>
</dbReference>
<dbReference type="InterPro" id="IPR009362">
    <property type="entry name" value="YhcG_C"/>
</dbReference>
<dbReference type="Pfam" id="PF17761">
    <property type="entry name" value="DUF1016_N"/>
    <property type="match status" value="1"/>
</dbReference>
<dbReference type="RefSeq" id="WP_024566272.1">
    <property type="nucleotide sequence ID" value="NZ_CP007547.1"/>
</dbReference>
<dbReference type="Gene3D" id="3.40.1350.10">
    <property type="match status" value="1"/>
</dbReference>
<dbReference type="KEGG" id="eao:BD94_3165"/>
<accession>A0A077EMZ8</accession>
<organism evidence="3 4">
    <name type="scientific">Elizabethkingia anophelis NUHP1</name>
    <dbReference type="NCBI Taxonomy" id="1338011"/>
    <lineage>
        <taxon>Bacteria</taxon>
        <taxon>Pseudomonadati</taxon>
        <taxon>Bacteroidota</taxon>
        <taxon>Flavobacteriia</taxon>
        <taxon>Flavobacteriales</taxon>
        <taxon>Weeksellaceae</taxon>
        <taxon>Elizabethkingia</taxon>
    </lineage>
</organism>
<protein>
    <recommendedName>
        <fullName evidence="5">Cytoplasmic protein</fullName>
    </recommendedName>
</protein>
<name>A0A077EMZ8_9FLAO</name>
<dbReference type="PANTHER" id="PTHR30547">
    <property type="entry name" value="UNCHARACTERIZED PROTEIN YHCG-RELATED"/>
    <property type="match status" value="1"/>
</dbReference>